<proteinExistence type="predicted"/>
<evidence type="ECO:0000313" key="2">
    <source>
        <dbReference type="Proteomes" id="UP000239757"/>
    </source>
</evidence>
<protein>
    <submittedName>
        <fullName evidence="1">Uncharacterized protein</fullName>
    </submittedName>
</protein>
<evidence type="ECO:0000313" key="1">
    <source>
        <dbReference type="EMBL" id="PPR86808.1"/>
    </source>
</evidence>
<accession>A0A2P5W6W2</accession>
<reference evidence="1 2" key="1">
    <citation type="submission" date="2015-01" db="EMBL/GenBank/DDBJ databases">
        <title>Genome of allotetraploid Gossypium barbadense reveals genomic plasticity and fiber elongation in cotton evolution.</title>
        <authorList>
            <person name="Chen X."/>
            <person name="Liu X."/>
            <person name="Zhao B."/>
            <person name="Zheng H."/>
            <person name="Hu Y."/>
            <person name="Lu G."/>
            <person name="Yang C."/>
            <person name="Chen J."/>
            <person name="Shan C."/>
            <person name="Zhang L."/>
            <person name="Zhou Y."/>
            <person name="Wang L."/>
            <person name="Guo W."/>
            <person name="Bai Y."/>
            <person name="Ruan J."/>
            <person name="Shangguan X."/>
            <person name="Mao Y."/>
            <person name="Jiang J."/>
            <person name="Zhu Y."/>
            <person name="Lei J."/>
            <person name="Kang H."/>
            <person name="Chen S."/>
            <person name="He X."/>
            <person name="Wang R."/>
            <person name="Wang Y."/>
            <person name="Chen J."/>
            <person name="Wang L."/>
            <person name="Yu S."/>
            <person name="Wang B."/>
            <person name="Wei J."/>
            <person name="Song S."/>
            <person name="Lu X."/>
            <person name="Gao Z."/>
            <person name="Gu W."/>
            <person name="Deng X."/>
            <person name="Ma D."/>
            <person name="Wang S."/>
            <person name="Liang W."/>
            <person name="Fang L."/>
            <person name="Cai C."/>
            <person name="Zhu X."/>
            <person name="Zhou B."/>
            <person name="Zhang Y."/>
            <person name="Chen Z."/>
            <person name="Xu S."/>
            <person name="Zhu R."/>
            <person name="Wang S."/>
            <person name="Zhang T."/>
            <person name="Zhao G."/>
        </authorList>
    </citation>
    <scope>NUCLEOTIDE SEQUENCE [LARGE SCALE GENOMIC DNA]</scope>
    <source>
        <strain evidence="2">cv. Xinhai21</strain>
        <tissue evidence="1">Leaf</tissue>
    </source>
</reference>
<dbReference type="EMBL" id="KZ668839">
    <property type="protein sequence ID" value="PPR86808.1"/>
    <property type="molecule type" value="Genomic_DNA"/>
</dbReference>
<gene>
    <name evidence="1" type="ORF">GOBAR_AA33889</name>
</gene>
<dbReference type="AlphaFoldDB" id="A0A2P5W6W2"/>
<dbReference type="Proteomes" id="UP000239757">
    <property type="component" value="Unassembled WGS sequence"/>
</dbReference>
<sequence>MEKKTKSTEVLDCELLPVFNFPNGYQLLCSKNGNDEVGGFQLQESWCPALLSPTQMLKGTATTFVPLRTLDLDMLGSSGMGWFQPILPYACLNMFETYMLDRNTFAKMKNPSSVIDKRL</sequence>
<organism evidence="1 2">
    <name type="scientific">Gossypium barbadense</name>
    <name type="common">Sea Island cotton</name>
    <name type="synonym">Hibiscus barbadensis</name>
    <dbReference type="NCBI Taxonomy" id="3634"/>
    <lineage>
        <taxon>Eukaryota</taxon>
        <taxon>Viridiplantae</taxon>
        <taxon>Streptophyta</taxon>
        <taxon>Embryophyta</taxon>
        <taxon>Tracheophyta</taxon>
        <taxon>Spermatophyta</taxon>
        <taxon>Magnoliopsida</taxon>
        <taxon>eudicotyledons</taxon>
        <taxon>Gunneridae</taxon>
        <taxon>Pentapetalae</taxon>
        <taxon>rosids</taxon>
        <taxon>malvids</taxon>
        <taxon>Malvales</taxon>
        <taxon>Malvaceae</taxon>
        <taxon>Malvoideae</taxon>
        <taxon>Gossypium</taxon>
    </lineage>
</organism>
<name>A0A2P5W6W2_GOSBA</name>